<dbReference type="PANTHER" id="PTHR24276:SF97">
    <property type="entry name" value="GH13245P2-RELATED"/>
    <property type="match status" value="1"/>
</dbReference>
<dbReference type="GO" id="GO:0004252">
    <property type="term" value="F:serine-type endopeptidase activity"/>
    <property type="evidence" value="ECO:0007669"/>
    <property type="project" value="UniProtKB-EC"/>
</dbReference>
<dbReference type="EMBL" id="EU092652">
    <property type="protein sequence ID" value="ABU50821.1"/>
    <property type="molecule type" value="mRNA"/>
</dbReference>
<evidence type="ECO:0000259" key="10">
    <source>
        <dbReference type="PROSITE" id="PS50240"/>
    </source>
</evidence>
<evidence type="ECO:0000256" key="8">
    <source>
        <dbReference type="ARBA" id="ARBA00038868"/>
    </source>
</evidence>
<dbReference type="AlphaFoldDB" id="A7UNU4"/>
<dbReference type="InterPro" id="IPR043504">
    <property type="entry name" value="Peptidase_S1_PA_chymotrypsin"/>
</dbReference>
<reference evidence="11" key="1">
    <citation type="submission" date="2007-08" db="EMBL/GenBank/DDBJ databases">
        <authorList>
            <person name="Ler C.L."/>
            <person name="Ramjan S.F.R."/>
            <person name="Chew F.T."/>
        </authorList>
    </citation>
    <scope>NUCLEOTIDE SEQUENCE</scope>
</reference>
<evidence type="ECO:0000256" key="7">
    <source>
        <dbReference type="ARBA" id="ARBA00036320"/>
    </source>
</evidence>
<keyword evidence="9" id="KW-0732">Signal</keyword>
<protein>
    <recommendedName>
        <fullName evidence="8">trypsin</fullName>
        <ecNumber evidence="8">3.4.21.4</ecNumber>
    </recommendedName>
</protein>
<dbReference type="GO" id="GO:0006508">
    <property type="term" value="P:proteolysis"/>
    <property type="evidence" value="ECO:0007669"/>
    <property type="project" value="UniProtKB-KW"/>
</dbReference>
<dbReference type="InterPro" id="IPR050430">
    <property type="entry name" value="Peptidase_S1"/>
</dbReference>
<organism evidence="11">
    <name type="scientific">Aleuroglyphus ovatus</name>
    <name type="common">Brown-legged grain mite</name>
    <name type="synonym">Tyroglyphus ovatus</name>
    <dbReference type="NCBI Taxonomy" id="212130"/>
    <lineage>
        <taxon>Eukaryota</taxon>
        <taxon>Metazoa</taxon>
        <taxon>Ecdysozoa</taxon>
        <taxon>Arthropoda</taxon>
        <taxon>Chelicerata</taxon>
        <taxon>Arachnida</taxon>
        <taxon>Acari</taxon>
        <taxon>Acariformes</taxon>
        <taxon>Sarcoptiformes</taxon>
        <taxon>Astigmata</taxon>
        <taxon>Acaroidea</taxon>
        <taxon>Acaridae</taxon>
        <taxon>Tyrophaginae</taxon>
        <taxon>Aleuroglyphus</taxon>
    </lineage>
</organism>
<evidence type="ECO:0000256" key="3">
    <source>
        <dbReference type="ARBA" id="ARBA00022757"/>
    </source>
</evidence>
<accession>A7UNU4</accession>
<keyword evidence="3" id="KW-0222">Digestion</keyword>
<evidence type="ECO:0000256" key="2">
    <source>
        <dbReference type="ARBA" id="ARBA00022670"/>
    </source>
</evidence>
<evidence type="ECO:0000256" key="5">
    <source>
        <dbReference type="ARBA" id="ARBA00022825"/>
    </source>
</evidence>
<name>A7UNU4_ALEOV</name>
<dbReference type="Pfam" id="PF00089">
    <property type="entry name" value="Trypsin"/>
    <property type="match status" value="1"/>
</dbReference>
<dbReference type="SMART" id="SM00020">
    <property type="entry name" value="Tryp_SPc"/>
    <property type="match status" value="1"/>
</dbReference>
<dbReference type="Gene3D" id="2.40.10.10">
    <property type="entry name" value="Trypsin-like serine proteases"/>
    <property type="match status" value="1"/>
</dbReference>
<dbReference type="SUPFAM" id="SSF50494">
    <property type="entry name" value="Trypsin-like serine proteases"/>
    <property type="match status" value="1"/>
</dbReference>
<comment type="similarity">
    <text evidence="1">Belongs to the peptidase S1 family.</text>
</comment>
<evidence type="ECO:0000256" key="9">
    <source>
        <dbReference type="SAM" id="SignalP"/>
    </source>
</evidence>
<feature type="domain" description="Peptidase S1" evidence="10">
    <location>
        <begin position="30"/>
        <end position="260"/>
    </location>
</feature>
<dbReference type="FunFam" id="2.40.10.10:FF:000068">
    <property type="entry name" value="transmembrane protease serine 2"/>
    <property type="match status" value="1"/>
</dbReference>
<keyword evidence="4" id="KW-0378">Hydrolase</keyword>
<keyword evidence="2" id="KW-0645">Protease</keyword>
<feature type="chain" id="PRO_5002714488" description="trypsin" evidence="9">
    <location>
        <begin position="20"/>
        <end position="261"/>
    </location>
</feature>
<dbReference type="InterPro" id="IPR009003">
    <property type="entry name" value="Peptidase_S1_PA"/>
</dbReference>
<evidence type="ECO:0000313" key="11">
    <source>
        <dbReference type="EMBL" id="ABU50821.1"/>
    </source>
</evidence>
<dbReference type="PANTHER" id="PTHR24276">
    <property type="entry name" value="POLYSERASE-RELATED"/>
    <property type="match status" value="1"/>
</dbReference>
<dbReference type="PRINTS" id="PR00722">
    <property type="entry name" value="CHYMOTRYPSIN"/>
</dbReference>
<dbReference type="CDD" id="cd00190">
    <property type="entry name" value="Tryp_SPc"/>
    <property type="match status" value="1"/>
</dbReference>
<keyword evidence="6" id="KW-1015">Disulfide bond</keyword>
<proteinExistence type="evidence at transcript level"/>
<dbReference type="InterPro" id="IPR001314">
    <property type="entry name" value="Peptidase_S1A"/>
</dbReference>
<dbReference type="InterPro" id="IPR001254">
    <property type="entry name" value="Trypsin_dom"/>
</dbReference>
<evidence type="ECO:0000256" key="1">
    <source>
        <dbReference type="ARBA" id="ARBA00007664"/>
    </source>
</evidence>
<sequence length="261" mass="27948">MKFAILFAALLSFTSLANTLPRTHRAQTRIIQGDQVALSKVPYQVSIRSVGHVCGGVIIAPSWVLTSASCVAGLSEKLSSIRYGTDTHNQKGVIVGINRIIINPNYDRTNLVGDIALIEIDTIFDCDLYQRNAPLASASDKINSGAYLYAYGWGYQTTDTGILADKLHEAELQVVRRGQCGQAYAQHNITIDESRQLCAGNMANGGPSICQGDNGGPAYWEDEEKVVGVASFSLGCGGPGTPSVFTKISAYRGWITEVAGV</sequence>
<comment type="catalytic activity">
    <reaction evidence="7">
        <text>Preferential cleavage: Arg-|-Xaa, Lys-|-Xaa.</text>
        <dbReference type="EC" id="3.4.21.4"/>
    </reaction>
</comment>
<evidence type="ECO:0000256" key="6">
    <source>
        <dbReference type="ARBA" id="ARBA00023157"/>
    </source>
</evidence>
<dbReference type="PROSITE" id="PS50240">
    <property type="entry name" value="TRYPSIN_DOM"/>
    <property type="match status" value="1"/>
</dbReference>
<dbReference type="GO" id="GO:0007586">
    <property type="term" value="P:digestion"/>
    <property type="evidence" value="ECO:0007669"/>
    <property type="project" value="UniProtKB-KW"/>
</dbReference>
<keyword evidence="5" id="KW-0720">Serine protease</keyword>
<feature type="signal peptide" evidence="9">
    <location>
        <begin position="1"/>
        <end position="19"/>
    </location>
</feature>
<evidence type="ECO:0000256" key="4">
    <source>
        <dbReference type="ARBA" id="ARBA00022801"/>
    </source>
</evidence>
<dbReference type="EC" id="3.4.21.4" evidence="8"/>